<sequence>MESFTDIPDNPAIDNPVDAPAAWKRFAPDAIANIAVDKVMWSEVVPGGAHWSFIMPRGSALRFVALEAGANASVVLYSAREKLERYNMPDSLKAQHTAHFTRGHVLMSDMGRSLASITADSLGWHDPLGALLDAELLKQKYGTRAFEQYRNAMYRNGKDGLLIEIGKYGLTKRDLVAPVNLFSKVSVDEEGRFRFAESHCKAGDYVELRFDMDTLLAYSTAPHALDPNPEYAPKKVGLVAWRSGAAATDDFCRRFRPENARAIHNSDMLYL</sequence>
<dbReference type="PANTHER" id="PTHR31527:SF0">
    <property type="entry name" value="RE64534P"/>
    <property type="match status" value="1"/>
</dbReference>
<dbReference type="Pfam" id="PF09347">
    <property type="entry name" value="DUF1989"/>
    <property type="match status" value="1"/>
</dbReference>
<dbReference type="PANTHER" id="PTHR31527">
    <property type="entry name" value="RE64534P"/>
    <property type="match status" value="1"/>
</dbReference>
<dbReference type="EMBL" id="JAYXHS010000003">
    <property type="protein sequence ID" value="MEC5387128.1"/>
    <property type="molecule type" value="Genomic_DNA"/>
</dbReference>
<reference evidence="2 3" key="1">
    <citation type="submission" date="2024-01" db="EMBL/GenBank/DDBJ databases">
        <title>Uliginosibacterium soil sp. nov.</title>
        <authorList>
            <person name="Lv Y."/>
        </authorList>
    </citation>
    <scope>NUCLEOTIDE SEQUENCE [LARGE SCALE GENOMIC DNA]</scope>
    <source>
        <strain evidence="2 3">H3</strain>
    </source>
</reference>
<organism evidence="2 3">
    <name type="scientific">Uliginosibacterium silvisoli</name>
    <dbReference type="NCBI Taxonomy" id="3114758"/>
    <lineage>
        <taxon>Bacteria</taxon>
        <taxon>Pseudomonadati</taxon>
        <taxon>Pseudomonadota</taxon>
        <taxon>Betaproteobacteria</taxon>
        <taxon>Rhodocyclales</taxon>
        <taxon>Zoogloeaceae</taxon>
        <taxon>Uliginosibacterium</taxon>
    </lineage>
</organism>
<evidence type="ECO:0000313" key="3">
    <source>
        <dbReference type="Proteomes" id="UP001331561"/>
    </source>
</evidence>
<dbReference type="RefSeq" id="WP_327600105.1">
    <property type="nucleotide sequence ID" value="NZ_JAYXHS010000003.1"/>
</dbReference>
<dbReference type="InterPro" id="IPR017792">
    <property type="entry name" value="UAAP1"/>
</dbReference>
<name>A0ABU6K5Q6_9RHOO</name>
<evidence type="ECO:0000259" key="1">
    <source>
        <dbReference type="Pfam" id="PF09347"/>
    </source>
</evidence>
<protein>
    <submittedName>
        <fullName evidence="2">Urea amidolyase associated protein UAAP1</fullName>
    </submittedName>
</protein>
<proteinExistence type="predicted"/>
<keyword evidence="3" id="KW-1185">Reference proteome</keyword>
<feature type="domain" description="DUF1989" evidence="1">
    <location>
        <begin position="43"/>
        <end position="215"/>
    </location>
</feature>
<accession>A0ABU6K5Q6</accession>
<gene>
    <name evidence="2" type="ORF">VVD49_15470</name>
</gene>
<dbReference type="Proteomes" id="UP001331561">
    <property type="component" value="Unassembled WGS sequence"/>
</dbReference>
<evidence type="ECO:0000313" key="2">
    <source>
        <dbReference type="EMBL" id="MEC5387128.1"/>
    </source>
</evidence>
<dbReference type="NCBIfam" id="TIGR03425">
    <property type="entry name" value="urea_degr_2"/>
    <property type="match status" value="1"/>
</dbReference>
<dbReference type="InterPro" id="IPR018959">
    <property type="entry name" value="DUF1989"/>
</dbReference>
<comment type="caution">
    <text evidence="2">The sequence shown here is derived from an EMBL/GenBank/DDBJ whole genome shotgun (WGS) entry which is preliminary data.</text>
</comment>